<protein>
    <submittedName>
        <fullName evidence="4">TetR/AcrR family transcriptional regulator</fullName>
    </submittedName>
</protein>
<gene>
    <name evidence="4" type="ORF">ACFFGX_08375</name>
</gene>
<dbReference type="PRINTS" id="PR00455">
    <property type="entry name" value="HTHTETR"/>
</dbReference>
<dbReference type="Pfam" id="PF17926">
    <property type="entry name" value="TetR_C_21"/>
    <property type="match status" value="1"/>
</dbReference>
<dbReference type="InterPro" id="IPR001647">
    <property type="entry name" value="HTH_TetR"/>
</dbReference>
<evidence type="ECO:0000313" key="4">
    <source>
        <dbReference type="EMBL" id="MFC0709605.1"/>
    </source>
</evidence>
<evidence type="ECO:0000256" key="1">
    <source>
        <dbReference type="ARBA" id="ARBA00023125"/>
    </source>
</evidence>
<dbReference type="InterPro" id="IPR050109">
    <property type="entry name" value="HTH-type_TetR-like_transc_reg"/>
</dbReference>
<name>A0ABV6SMS3_AZOPA</name>
<feature type="domain" description="HTH tetR-type" evidence="3">
    <location>
        <begin position="11"/>
        <end position="71"/>
    </location>
</feature>
<dbReference type="InterPro" id="IPR009057">
    <property type="entry name" value="Homeodomain-like_sf"/>
</dbReference>
<dbReference type="SUPFAM" id="SSF46689">
    <property type="entry name" value="Homeodomain-like"/>
    <property type="match status" value="1"/>
</dbReference>
<keyword evidence="1 2" id="KW-0238">DNA-binding</keyword>
<dbReference type="RefSeq" id="WP_376944772.1">
    <property type="nucleotide sequence ID" value="NZ_CP183182.1"/>
</dbReference>
<keyword evidence="5" id="KW-1185">Reference proteome</keyword>
<accession>A0ABV6SMS3</accession>
<evidence type="ECO:0000256" key="2">
    <source>
        <dbReference type="PROSITE-ProRule" id="PRU00335"/>
    </source>
</evidence>
<dbReference type="PANTHER" id="PTHR30055:SF226">
    <property type="entry name" value="HTH-TYPE TRANSCRIPTIONAL REGULATOR PKSA"/>
    <property type="match status" value="1"/>
</dbReference>
<comment type="caution">
    <text evidence="4">The sequence shown here is derived from an EMBL/GenBank/DDBJ whole genome shotgun (WGS) entry which is preliminary data.</text>
</comment>
<proteinExistence type="predicted"/>
<dbReference type="EMBL" id="JBHLSS010000046">
    <property type="protein sequence ID" value="MFC0709605.1"/>
    <property type="molecule type" value="Genomic_DNA"/>
</dbReference>
<dbReference type="InterPro" id="IPR036271">
    <property type="entry name" value="Tet_transcr_reg_TetR-rel_C_sf"/>
</dbReference>
<evidence type="ECO:0000313" key="5">
    <source>
        <dbReference type="Proteomes" id="UP001589891"/>
    </source>
</evidence>
<organism evidence="4 5">
    <name type="scientific">Azorhizophilus paspali</name>
    <name type="common">Azotobacter paspali</name>
    <dbReference type="NCBI Taxonomy" id="69963"/>
    <lineage>
        <taxon>Bacteria</taxon>
        <taxon>Pseudomonadati</taxon>
        <taxon>Pseudomonadota</taxon>
        <taxon>Gammaproteobacteria</taxon>
        <taxon>Pseudomonadales</taxon>
        <taxon>Pseudomonadaceae</taxon>
        <taxon>Azorhizophilus</taxon>
    </lineage>
</organism>
<reference evidence="4 5" key="1">
    <citation type="submission" date="2024-09" db="EMBL/GenBank/DDBJ databases">
        <authorList>
            <person name="Sun Q."/>
            <person name="Mori K."/>
        </authorList>
    </citation>
    <scope>NUCLEOTIDE SEQUENCE [LARGE SCALE GENOMIC DNA]</scope>
    <source>
        <strain evidence="4 5">NCAIM B.01794</strain>
    </source>
</reference>
<dbReference type="PANTHER" id="PTHR30055">
    <property type="entry name" value="HTH-TYPE TRANSCRIPTIONAL REGULATOR RUTR"/>
    <property type="match status" value="1"/>
</dbReference>
<dbReference type="Pfam" id="PF00440">
    <property type="entry name" value="TetR_N"/>
    <property type="match status" value="1"/>
</dbReference>
<dbReference type="Proteomes" id="UP001589891">
    <property type="component" value="Unassembled WGS sequence"/>
</dbReference>
<feature type="DNA-binding region" description="H-T-H motif" evidence="2">
    <location>
        <begin position="34"/>
        <end position="53"/>
    </location>
</feature>
<dbReference type="SUPFAM" id="SSF48498">
    <property type="entry name" value="Tetracyclin repressor-like, C-terminal domain"/>
    <property type="match status" value="1"/>
</dbReference>
<evidence type="ECO:0000259" key="3">
    <source>
        <dbReference type="PROSITE" id="PS50977"/>
    </source>
</evidence>
<dbReference type="PROSITE" id="PS50977">
    <property type="entry name" value="HTH_TETR_2"/>
    <property type="match status" value="1"/>
</dbReference>
<dbReference type="PROSITE" id="PS01081">
    <property type="entry name" value="HTH_TETR_1"/>
    <property type="match status" value="1"/>
</dbReference>
<sequence length="206" mass="22990">MPELRPVFSAFDARDNILEAALRIFAEKGFHGSSMRDIADNAQVSPGLIHHHFKDKETLWNLVGERISIDFLEQLAHLISPAHVDEKTIPNLLKGYMEYWQAHPSAFRFHLWRVLGSQQEEHKSRSVMLNEKCVPVFAQAQQMGYIRSDVPPGLAMVTAGGLIQYRLYSALEINDAIAVSGHQAPDDDAFIAHVFSLIAPTASTSA</sequence>
<dbReference type="InterPro" id="IPR041467">
    <property type="entry name" value="Sco4008_C"/>
</dbReference>
<dbReference type="InterPro" id="IPR023772">
    <property type="entry name" value="DNA-bd_HTH_TetR-type_CS"/>
</dbReference>
<dbReference type="Gene3D" id="1.10.357.10">
    <property type="entry name" value="Tetracycline Repressor, domain 2"/>
    <property type="match status" value="1"/>
</dbReference>